<protein>
    <submittedName>
        <fullName evidence="1">Uncharacterized protein</fullName>
    </submittedName>
</protein>
<proteinExistence type="predicted"/>
<reference evidence="1 2" key="1">
    <citation type="journal article" date="2018" name="Sci. Rep.">
        <title>Genomic signatures of local adaptation to the degree of environmental predictability in rotifers.</title>
        <authorList>
            <person name="Franch-Gras L."/>
            <person name="Hahn C."/>
            <person name="Garcia-Roger E.M."/>
            <person name="Carmona M.J."/>
            <person name="Serra M."/>
            <person name="Gomez A."/>
        </authorList>
    </citation>
    <scope>NUCLEOTIDE SEQUENCE [LARGE SCALE GENOMIC DNA]</scope>
    <source>
        <strain evidence="1">HYR1</strain>
    </source>
</reference>
<comment type="caution">
    <text evidence="1">The sequence shown here is derived from an EMBL/GenBank/DDBJ whole genome shotgun (WGS) entry which is preliminary data.</text>
</comment>
<evidence type="ECO:0000313" key="2">
    <source>
        <dbReference type="Proteomes" id="UP000276133"/>
    </source>
</evidence>
<dbReference type="EMBL" id="REGN01002213">
    <property type="protein sequence ID" value="RNA29494.1"/>
    <property type="molecule type" value="Genomic_DNA"/>
</dbReference>
<evidence type="ECO:0000313" key="1">
    <source>
        <dbReference type="EMBL" id="RNA29494.1"/>
    </source>
</evidence>
<sequence length="62" mass="7224">MKFFNQILSNRVSLLKVNDLQLNQLNKIIFSQKSLALNLSTNFDIKLRSEQILLNLNDTFVN</sequence>
<organism evidence="1 2">
    <name type="scientific">Brachionus plicatilis</name>
    <name type="common">Marine rotifer</name>
    <name type="synonym">Brachionus muelleri</name>
    <dbReference type="NCBI Taxonomy" id="10195"/>
    <lineage>
        <taxon>Eukaryota</taxon>
        <taxon>Metazoa</taxon>
        <taxon>Spiralia</taxon>
        <taxon>Gnathifera</taxon>
        <taxon>Rotifera</taxon>
        <taxon>Eurotatoria</taxon>
        <taxon>Monogononta</taxon>
        <taxon>Pseudotrocha</taxon>
        <taxon>Ploima</taxon>
        <taxon>Brachionidae</taxon>
        <taxon>Brachionus</taxon>
    </lineage>
</organism>
<dbReference type="Proteomes" id="UP000276133">
    <property type="component" value="Unassembled WGS sequence"/>
</dbReference>
<name>A0A3M7S114_BRAPC</name>
<dbReference type="AlphaFoldDB" id="A0A3M7S114"/>
<accession>A0A3M7S114</accession>
<keyword evidence="2" id="KW-1185">Reference proteome</keyword>
<gene>
    <name evidence="1" type="ORF">BpHYR1_014064</name>
</gene>